<accession>A0ACC2LWR6</accession>
<sequence>MAFCISTTQLPFQKVLPLTITMLFFLLPSAHPINFSYPKFGPNQPRNITFIPESVTSNEGIELTRNTLIGNIKQSTGRAIYSDRVRIWDSKSRKLTDFNTQFSFNITGIINSNKYYGDGFTFFLSPNRSTIPIPPGAAGGNLGIYSDTNSTENQLVAIEFDTFPNPDWDPLLLIGHVGININSRVSLKAIALKPTRGDLIYEGDALVSYSASTQNLSVFLSMDVNGTSPGFGDNPDLSLNVDLRDVLPEWVEVGFSASTGEGVELHQIRSWKFNSTLEIREAGTGGTDPSVVNNNGEQPKNEDGKKTGLIAGLVVCGAVLSAGIGGLVLLGLKRKRDKRRNEEGVAFDVEMNDEFEKRTGPKRCLLKLKVGHTVFQIQKTFLLLSNEVLSAVDSSFAIDSAYVGLALLGEVGSWERECKGYQFWTRADTDGFFMINYIRTGDYNLYAWVPGFIGDHKNDVNITVTKGCDIDLGDLVYEPPRAGPTLWEIGIPDQTVAEFYVRDPNPNYINIGVSDYRKDWFFAQVTRKKENNTYKGTTWKIKFTIDRINQSGTYNLRIAIASATVALLQVRLNDMNANPPLFSGGQIGRDNSIARHGIHGLYWLFNIEVPGTLLVEGENTIFLTQPKSTSPFQGIMYDYIRLEGPPDTDTKKE</sequence>
<evidence type="ECO:0000313" key="2">
    <source>
        <dbReference type="Proteomes" id="UP001234297"/>
    </source>
</evidence>
<organism evidence="1 2">
    <name type="scientific">Persea americana</name>
    <name type="common">Avocado</name>
    <dbReference type="NCBI Taxonomy" id="3435"/>
    <lineage>
        <taxon>Eukaryota</taxon>
        <taxon>Viridiplantae</taxon>
        <taxon>Streptophyta</taxon>
        <taxon>Embryophyta</taxon>
        <taxon>Tracheophyta</taxon>
        <taxon>Spermatophyta</taxon>
        <taxon>Magnoliopsida</taxon>
        <taxon>Magnoliidae</taxon>
        <taxon>Laurales</taxon>
        <taxon>Lauraceae</taxon>
        <taxon>Persea</taxon>
    </lineage>
</organism>
<proteinExistence type="predicted"/>
<comment type="caution">
    <text evidence="1">The sequence shown here is derived from an EMBL/GenBank/DDBJ whole genome shotgun (WGS) entry which is preliminary data.</text>
</comment>
<evidence type="ECO:0000313" key="1">
    <source>
        <dbReference type="EMBL" id="KAJ8637536.1"/>
    </source>
</evidence>
<name>A0ACC2LWR6_PERAE</name>
<dbReference type="EMBL" id="CM056811">
    <property type="protein sequence ID" value="KAJ8637536.1"/>
    <property type="molecule type" value="Genomic_DNA"/>
</dbReference>
<protein>
    <submittedName>
        <fullName evidence="1">Uncharacterized protein</fullName>
    </submittedName>
</protein>
<dbReference type="Proteomes" id="UP001234297">
    <property type="component" value="Chromosome 3"/>
</dbReference>
<reference evidence="1 2" key="1">
    <citation type="journal article" date="2022" name="Hortic Res">
        <title>A haplotype resolved chromosomal level avocado genome allows analysis of novel avocado genes.</title>
        <authorList>
            <person name="Nath O."/>
            <person name="Fletcher S.J."/>
            <person name="Hayward A."/>
            <person name="Shaw L.M."/>
            <person name="Masouleh A.K."/>
            <person name="Furtado A."/>
            <person name="Henry R.J."/>
            <person name="Mitter N."/>
        </authorList>
    </citation>
    <scope>NUCLEOTIDE SEQUENCE [LARGE SCALE GENOMIC DNA]</scope>
    <source>
        <strain evidence="2">cv. Hass</strain>
    </source>
</reference>
<gene>
    <name evidence="1" type="ORF">MRB53_011803</name>
</gene>
<keyword evidence="2" id="KW-1185">Reference proteome</keyword>